<dbReference type="AlphaFoldDB" id="A0A6A6TY32"/>
<keyword evidence="2" id="KW-1185">Reference proteome</keyword>
<accession>A0A6A6TY32</accession>
<reference evidence="1" key="1">
    <citation type="journal article" date="2020" name="Stud. Mycol.">
        <title>101 Dothideomycetes genomes: a test case for predicting lifestyles and emergence of pathogens.</title>
        <authorList>
            <person name="Haridas S."/>
            <person name="Albert R."/>
            <person name="Binder M."/>
            <person name="Bloem J."/>
            <person name="Labutti K."/>
            <person name="Salamov A."/>
            <person name="Andreopoulos B."/>
            <person name="Baker S."/>
            <person name="Barry K."/>
            <person name="Bills G."/>
            <person name="Bluhm B."/>
            <person name="Cannon C."/>
            <person name="Castanera R."/>
            <person name="Culley D."/>
            <person name="Daum C."/>
            <person name="Ezra D."/>
            <person name="Gonzalez J."/>
            <person name="Henrissat B."/>
            <person name="Kuo A."/>
            <person name="Liang C."/>
            <person name="Lipzen A."/>
            <person name="Lutzoni F."/>
            <person name="Magnuson J."/>
            <person name="Mondo S."/>
            <person name="Nolan M."/>
            <person name="Ohm R."/>
            <person name="Pangilinan J."/>
            <person name="Park H.-J."/>
            <person name="Ramirez L."/>
            <person name="Alfaro M."/>
            <person name="Sun H."/>
            <person name="Tritt A."/>
            <person name="Yoshinaga Y."/>
            <person name="Zwiers L.-H."/>
            <person name="Turgeon B."/>
            <person name="Goodwin S."/>
            <person name="Spatafora J."/>
            <person name="Crous P."/>
            <person name="Grigoriev I."/>
        </authorList>
    </citation>
    <scope>NUCLEOTIDE SEQUENCE</scope>
    <source>
        <strain evidence="1">CBS 115976</strain>
    </source>
</reference>
<dbReference type="EMBL" id="MU004245">
    <property type="protein sequence ID" value="KAF2663574.1"/>
    <property type="molecule type" value="Genomic_DNA"/>
</dbReference>
<evidence type="ECO:0000313" key="1">
    <source>
        <dbReference type="EMBL" id="KAF2663574.1"/>
    </source>
</evidence>
<organism evidence="1 2">
    <name type="scientific">Microthyrium microscopicum</name>
    <dbReference type="NCBI Taxonomy" id="703497"/>
    <lineage>
        <taxon>Eukaryota</taxon>
        <taxon>Fungi</taxon>
        <taxon>Dikarya</taxon>
        <taxon>Ascomycota</taxon>
        <taxon>Pezizomycotina</taxon>
        <taxon>Dothideomycetes</taxon>
        <taxon>Dothideomycetes incertae sedis</taxon>
        <taxon>Microthyriales</taxon>
        <taxon>Microthyriaceae</taxon>
        <taxon>Microthyrium</taxon>
    </lineage>
</organism>
<protein>
    <submittedName>
        <fullName evidence="1">Uncharacterized protein</fullName>
    </submittedName>
</protein>
<sequence length="148" mass="17140">MPRTKWDILLRHKNNHPVGPYYFPSLFAALFALHQHILDQQSESVRAKFQTMEEWHERSREALDTVSRIVIAIAGNLVTVSPANSGMQMIDNMPPMYPYIARVAIRHIRDRVKTGSGSWSASAREALERSINTYFERWDVSQGLRNTW</sequence>
<name>A0A6A6TY32_9PEZI</name>
<gene>
    <name evidence="1" type="ORF">BT63DRAFT_461301</name>
</gene>
<dbReference type="Proteomes" id="UP000799302">
    <property type="component" value="Unassembled WGS sequence"/>
</dbReference>
<evidence type="ECO:0000313" key="2">
    <source>
        <dbReference type="Proteomes" id="UP000799302"/>
    </source>
</evidence>
<dbReference type="OrthoDB" id="3862662at2759"/>
<proteinExistence type="predicted"/>